<dbReference type="Gene3D" id="3.30.830.10">
    <property type="entry name" value="Metalloenzyme, LuxS/M16 peptidase-like"/>
    <property type="match status" value="4"/>
</dbReference>
<reference evidence="7 8" key="1">
    <citation type="submission" date="2015-11" db="EMBL/GenBank/DDBJ databases">
        <title>Genome sequences of Lysobacter enzymogenes strain C3 and Lysobacter antibioticus ATCC 29479.</title>
        <authorList>
            <person name="Kobayashi D.Y."/>
        </authorList>
    </citation>
    <scope>NUCLEOTIDE SEQUENCE [LARGE SCALE GENOMIC DNA]</scope>
    <source>
        <strain evidence="7 8">C3</strain>
    </source>
</reference>
<gene>
    <name evidence="7" type="ORF">GLE_0211</name>
</gene>
<dbReference type="InterPro" id="IPR050361">
    <property type="entry name" value="MPP/UQCRC_Complex"/>
</dbReference>
<dbReference type="EC" id="3.4.24.-" evidence="7"/>
<evidence type="ECO:0000313" key="7">
    <source>
        <dbReference type="EMBL" id="ALN55570.1"/>
    </source>
</evidence>
<evidence type="ECO:0000259" key="6">
    <source>
        <dbReference type="Pfam" id="PF05193"/>
    </source>
</evidence>
<dbReference type="AlphaFoldDB" id="A0A0S2DAJ6"/>
<evidence type="ECO:0000313" key="8">
    <source>
        <dbReference type="Proteomes" id="UP000061569"/>
    </source>
</evidence>
<keyword evidence="4" id="KW-0732">Signal</keyword>
<feature type="domain" description="Peptidase M16 N-terminal" evidence="5">
    <location>
        <begin position="63"/>
        <end position="208"/>
    </location>
</feature>
<dbReference type="OrthoDB" id="9811314at2"/>
<dbReference type="PATRIC" id="fig|69.6.peg.213"/>
<dbReference type="Pfam" id="PF05193">
    <property type="entry name" value="Peptidase_M16_C"/>
    <property type="match status" value="2"/>
</dbReference>
<dbReference type="PROSITE" id="PS00143">
    <property type="entry name" value="INSULINASE"/>
    <property type="match status" value="1"/>
</dbReference>
<feature type="domain" description="Peptidase M16 C-terminal" evidence="6">
    <location>
        <begin position="218"/>
        <end position="393"/>
    </location>
</feature>
<dbReference type="KEGG" id="lez:GLE_0211"/>
<dbReference type="InterPro" id="IPR011765">
    <property type="entry name" value="Pept_M16_N"/>
</dbReference>
<evidence type="ECO:0000256" key="1">
    <source>
        <dbReference type="ARBA" id="ARBA00001947"/>
    </source>
</evidence>
<feature type="domain" description="Peptidase M16 C-terminal" evidence="6">
    <location>
        <begin position="677"/>
        <end position="859"/>
    </location>
</feature>
<name>A0A0S2DAJ6_LYSEN</name>
<dbReference type="InterPro" id="IPR001431">
    <property type="entry name" value="Pept_M16_Zn_BS"/>
</dbReference>
<dbReference type="InterPro" id="IPR011249">
    <property type="entry name" value="Metalloenz_LuxS/M16"/>
</dbReference>
<keyword evidence="7" id="KW-0378">Hydrolase</keyword>
<dbReference type="InterPro" id="IPR007863">
    <property type="entry name" value="Peptidase_M16_C"/>
</dbReference>
<evidence type="ECO:0000256" key="3">
    <source>
        <dbReference type="RuleBase" id="RU004447"/>
    </source>
</evidence>
<dbReference type="GO" id="GO:0006508">
    <property type="term" value="P:proteolysis"/>
    <property type="evidence" value="ECO:0007669"/>
    <property type="project" value="InterPro"/>
</dbReference>
<organism evidence="7 8">
    <name type="scientific">Lysobacter enzymogenes</name>
    <dbReference type="NCBI Taxonomy" id="69"/>
    <lineage>
        <taxon>Bacteria</taxon>
        <taxon>Pseudomonadati</taxon>
        <taxon>Pseudomonadota</taxon>
        <taxon>Gammaproteobacteria</taxon>
        <taxon>Lysobacterales</taxon>
        <taxon>Lysobacteraceae</taxon>
        <taxon>Lysobacter</taxon>
    </lineage>
</organism>
<comment type="similarity">
    <text evidence="2 3">Belongs to the peptidase M16 family.</text>
</comment>
<dbReference type="SUPFAM" id="SSF63411">
    <property type="entry name" value="LuxS/MPP-like metallohydrolase"/>
    <property type="match status" value="4"/>
</dbReference>
<evidence type="ECO:0000259" key="5">
    <source>
        <dbReference type="Pfam" id="PF00675"/>
    </source>
</evidence>
<dbReference type="PANTHER" id="PTHR11851">
    <property type="entry name" value="METALLOPROTEASE"/>
    <property type="match status" value="1"/>
</dbReference>
<accession>A0A0S2DAJ6</accession>
<evidence type="ECO:0000256" key="4">
    <source>
        <dbReference type="SAM" id="SignalP"/>
    </source>
</evidence>
<dbReference type="Pfam" id="PF00675">
    <property type="entry name" value="Peptidase_M16"/>
    <property type="match status" value="1"/>
</dbReference>
<dbReference type="PANTHER" id="PTHR11851:SF49">
    <property type="entry name" value="MITOCHONDRIAL-PROCESSING PEPTIDASE SUBUNIT ALPHA"/>
    <property type="match status" value="1"/>
</dbReference>
<feature type="signal peptide" evidence="4">
    <location>
        <begin position="1"/>
        <end position="30"/>
    </location>
</feature>
<dbReference type="Proteomes" id="UP000061569">
    <property type="component" value="Chromosome"/>
</dbReference>
<dbReference type="GO" id="GO:0046872">
    <property type="term" value="F:metal ion binding"/>
    <property type="evidence" value="ECO:0007669"/>
    <property type="project" value="InterPro"/>
</dbReference>
<evidence type="ECO:0000256" key="2">
    <source>
        <dbReference type="ARBA" id="ARBA00007261"/>
    </source>
</evidence>
<dbReference type="EMBL" id="CP013140">
    <property type="protein sequence ID" value="ALN55570.1"/>
    <property type="molecule type" value="Genomic_DNA"/>
</dbReference>
<dbReference type="GO" id="GO:0004222">
    <property type="term" value="F:metalloendopeptidase activity"/>
    <property type="evidence" value="ECO:0007669"/>
    <property type="project" value="InterPro"/>
</dbReference>
<feature type="chain" id="PRO_5006594840" evidence="4">
    <location>
        <begin position="31"/>
        <end position="937"/>
    </location>
</feature>
<sequence>MPVAPSRRPHRRLALPLALALGLAGLGAHALAYADAARPPQGTTAGPCVEGICEYRLGNGLRVLLFPDASRPTVTVNLVYAVGSAQENYGETGMAHLLEHMLFKGTATQRDIPAQMNKRGIDYNATTALDRTNYYASFPADEATLDWLLGLEADRMVNSTIAKADLDSEMTVVRNEMEAGENSPFRALYERVRATAYLWHHYGQSTIGARSDVEHVPIERLRGYYRTWYRPDNATLVIAGRIDPQRTLDAVARRFAGVAKPAQPLPVFYTREPAQDGEREVTVRRVGDVRLLMAAYHTPAATHADAAALQVLDDVLGHVPGGRLHKALVESGLAESIGSDSDSLRDPGLFGAQVALAKGGDAAKAQQALLAQLEGIAQRPVTAAEVDAARQRLRNGYELAYTNVSGVALGLSDPIAVGDWRLYFQRRDALEKVDADAVNRVARTYLRASNRTLGRFEPSDAPERVEVPQAPDAAAALQGYVGKAAVEAGEQFDPSPANIQSRTQTVVIDTGVGRGLRLALLPKKNRGNTVTFSANFRFADADALRGREVAATLAGAMLMRGGGGLSREQIDARFQALKTAARVGGGPQSASIGLTTRRDQFADALALAAKLLREPAFPEGEFEQYRRQAITGVEASRQEPGTLAGQAMARHFDPWPAGHPLRYRDLDESLAALKSAKLDDLRAFHREFYGSAEGEIAVVGDFDPEAVKRQVQALFAAWKPGHAYAPIATAYTAVAPERRALEAPDKANGVLLARANVSLKETDADYPALVVANYILGGGGMKSRLSDRIRQKDGLSYGVGSDLDADASRDGRDDAGAWTVQAIAAPQNLDKVEAAMREEFARLIAAGVDAAELRDAVSGLLTQRRQARASDGTVAGLLGRNLFFDRTMQFSADLDAKFKALTVDAVNAAIRRHLKPADFSVYLSGDFAAQGKAPAGK</sequence>
<proteinExistence type="inferred from homology"/>
<comment type="cofactor">
    <cofactor evidence="1">
        <name>Zn(2+)</name>
        <dbReference type="ChEBI" id="CHEBI:29105"/>
    </cofactor>
</comment>
<dbReference type="STRING" id="69.GLE_0211"/>
<protein>
    <submittedName>
        <fullName evidence="7">Peptidase, M16 family</fullName>
        <ecNumber evidence="7">3.4.24.-</ecNumber>
    </submittedName>
</protein>